<evidence type="ECO:0000313" key="5">
    <source>
        <dbReference type="EMBL" id="KAH8696043.1"/>
    </source>
</evidence>
<feature type="region of interest" description="Disordered" evidence="3">
    <location>
        <begin position="353"/>
        <end position="456"/>
    </location>
</feature>
<evidence type="ECO:0000313" key="6">
    <source>
        <dbReference type="Proteomes" id="UP001201262"/>
    </source>
</evidence>
<organism evidence="5 6">
    <name type="scientific">Talaromyces proteolyticus</name>
    <dbReference type="NCBI Taxonomy" id="1131652"/>
    <lineage>
        <taxon>Eukaryota</taxon>
        <taxon>Fungi</taxon>
        <taxon>Dikarya</taxon>
        <taxon>Ascomycota</taxon>
        <taxon>Pezizomycotina</taxon>
        <taxon>Eurotiomycetes</taxon>
        <taxon>Eurotiomycetidae</taxon>
        <taxon>Eurotiales</taxon>
        <taxon>Trichocomaceae</taxon>
        <taxon>Talaromyces</taxon>
        <taxon>Talaromyces sect. Bacilispori</taxon>
    </lineage>
</organism>
<gene>
    <name evidence="5" type="ORF">BGW36DRAFT_380115</name>
</gene>
<feature type="region of interest" description="Disordered" evidence="3">
    <location>
        <begin position="246"/>
        <end position="272"/>
    </location>
</feature>
<protein>
    <submittedName>
        <fullName evidence="5">Coiled-coil domain-containing protein 55-domain containing protein</fullName>
    </submittedName>
</protein>
<evidence type="ECO:0000256" key="1">
    <source>
        <dbReference type="ARBA" id="ARBA00010126"/>
    </source>
</evidence>
<dbReference type="RefSeq" id="XP_046070981.1">
    <property type="nucleotide sequence ID" value="XM_046216291.1"/>
</dbReference>
<dbReference type="PANTHER" id="PTHR47845:SF1">
    <property type="entry name" value="NUCLEAR SPECKLE SPLICING REGULATORY PROTEIN 1 HOMOLOG"/>
    <property type="match status" value="1"/>
</dbReference>
<feature type="compositionally biased region" description="Basic and acidic residues" evidence="3">
    <location>
        <begin position="403"/>
        <end position="456"/>
    </location>
</feature>
<dbReference type="Proteomes" id="UP001201262">
    <property type="component" value="Unassembled WGS sequence"/>
</dbReference>
<evidence type="ECO:0000259" key="4">
    <source>
        <dbReference type="Pfam" id="PF09745"/>
    </source>
</evidence>
<dbReference type="GO" id="GO:0000381">
    <property type="term" value="P:regulation of alternative mRNA splicing, via spliceosome"/>
    <property type="evidence" value="ECO:0007669"/>
    <property type="project" value="InterPro"/>
</dbReference>
<dbReference type="PANTHER" id="PTHR47845">
    <property type="entry name" value="NUCLEAR SPECKLE SPLICING REGULATORY PROTEIN 1 HOMOLOG"/>
    <property type="match status" value="1"/>
</dbReference>
<dbReference type="EMBL" id="JAJTJA010000007">
    <property type="protein sequence ID" value="KAH8696043.1"/>
    <property type="molecule type" value="Genomic_DNA"/>
</dbReference>
<feature type="region of interest" description="Disordered" evidence="3">
    <location>
        <begin position="285"/>
        <end position="318"/>
    </location>
</feature>
<feature type="compositionally biased region" description="Basic and acidic residues" evidence="3">
    <location>
        <begin position="64"/>
        <end position="79"/>
    </location>
</feature>
<proteinExistence type="inferred from homology"/>
<sequence>MPPKFSYGLNLPNAKKPTSAKPNLLAGQKRKKPVFGDSGSEDEGETNLAENQDGAIEITTLGGLDRKNESLPVETDTKPKKPFLAGLSSAKPPSKKIGVRPLKSSIFDDEHDEGQADKPQSEVDAPNKKTYGLQSTDTNKDYVNLAALHTSRKHAKEAEELDPSIYSYDAVYDSIKAKREKPKKTDNGEQESSRYMDALLRSAEVRKRDQLRARDRVLAKEREAEGDEYADKEKFVTAAYRAQQDEVKRMEEEEAKREQEEEERRKKNGGSGMVSFYREMLARDEESHGEAVKAAQEAAEKVAAGETPVEVSEGVTKEKSEADIAAELNARGAKVVVNDEGQVVDKRQLLSAGLNVAPKPKAKPSGPAAVSTVRPGARGPSNEVYAARGAQRARQTEMIAAQLEERARQEEEAEKERQKQLAEKNRSHKTDSDVQSARERYLARKREKEAQAKSGT</sequence>
<evidence type="ECO:0000256" key="3">
    <source>
        <dbReference type="SAM" id="MobiDB-lite"/>
    </source>
</evidence>
<name>A0AAD4KMF3_9EURO</name>
<feature type="compositionally biased region" description="Basic and acidic residues" evidence="3">
    <location>
        <begin position="113"/>
        <end position="127"/>
    </location>
</feature>
<comment type="similarity">
    <text evidence="1">Belongs to the NSRP1 family.</text>
</comment>
<comment type="caution">
    <text evidence="5">The sequence shown here is derived from an EMBL/GenBank/DDBJ whole genome shotgun (WGS) entry which is preliminary data.</text>
</comment>
<feature type="domain" description="Nuclear speckle splicing regulatory protein 1 N-terminal" evidence="4">
    <location>
        <begin position="152"/>
        <end position="268"/>
    </location>
</feature>
<feature type="compositionally biased region" description="Low complexity" evidence="3">
    <location>
        <begin position="292"/>
        <end position="306"/>
    </location>
</feature>
<feature type="compositionally biased region" description="Low complexity" evidence="3">
    <location>
        <begin position="357"/>
        <end position="369"/>
    </location>
</feature>
<reference evidence="5" key="1">
    <citation type="submission" date="2021-12" db="EMBL/GenBank/DDBJ databases">
        <title>Convergent genome expansion in fungi linked to evolution of root-endophyte symbiosis.</title>
        <authorList>
            <consortium name="DOE Joint Genome Institute"/>
            <person name="Ke Y.-H."/>
            <person name="Bonito G."/>
            <person name="Liao H.-L."/>
            <person name="Looney B."/>
            <person name="Rojas-Flechas A."/>
            <person name="Nash J."/>
            <person name="Hameed K."/>
            <person name="Schadt C."/>
            <person name="Martin F."/>
            <person name="Crous P.W."/>
            <person name="Miettinen O."/>
            <person name="Magnuson J.K."/>
            <person name="Labbe J."/>
            <person name="Jacobson D."/>
            <person name="Doktycz M.J."/>
            <person name="Veneault-Fourrey C."/>
            <person name="Kuo A."/>
            <person name="Mondo S."/>
            <person name="Calhoun S."/>
            <person name="Riley R."/>
            <person name="Ohm R."/>
            <person name="LaButti K."/>
            <person name="Andreopoulos B."/>
            <person name="Pangilinan J."/>
            <person name="Nolan M."/>
            <person name="Tritt A."/>
            <person name="Clum A."/>
            <person name="Lipzen A."/>
            <person name="Daum C."/>
            <person name="Barry K."/>
            <person name="Grigoriev I.V."/>
            <person name="Vilgalys R."/>
        </authorList>
    </citation>
    <scope>NUCLEOTIDE SEQUENCE</scope>
    <source>
        <strain evidence="5">PMI_201</strain>
    </source>
</reference>
<keyword evidence="6" id="KW-1185">Reference proteome</keyword>
<feature type="region of interest" description="Disordered" evidence="3">
    <location>
        <begin position="1"/>
        <end position="136"/>
    </location>
</feature>
<accession>A0AAD4KMF3</accession>
<feature type="compositionally biased region" description="Basic and acidic residues" evidence="3">
    <location>
        <begin position="246"/>
        <end position="265"/>
    </location>
</feature>
<dbReference type="InterPro" id="IPR018612">
    <property type="entry name" value="NSRP1_N"/>
</dbReference>
<dbReference type="GeneID" id="70246578"/>
<evidence type="ECO:0000256" key="2">
    <source>
        <dbReference type="ARBA" id="ARBA00023054"/>
    </source>
</evidence>
<dbReference type="InterPro" id="IPR053246">
    <property type="entry name" value="NS_splicing_regulatory_protein"/>
</dbReference>
<keyword evidence="2" id="KW-0175">Coiled coil</keyword>
<dbReference type="AlphaFoldDB" id="A0AAD4KMF3"/>
<dbReference type="Pfam" id="PF09745">
    <property type="entry name" value="NSRP1_N"/>
    <property type="match status" value="1"/>
</dbReference>